<keyword evidence="2" id="KW-1185">Reference proteome</keyword>
<sequence>MDTELSHTLPSPPQPAPRRFQRVPVVHATALGCPDSLFRISDRDLQPLTLRTGRERGVPRSFCGIGEGPAERGPGAAFHMFVLMEDLLDKLKLLSYEEEPALEPLVQFLLGPHISIWCGPNQIRLSLKAQSM</sequence>
<reference evidence="1" key="1">
    <citation type="submission" date="2020-10" db="EMBL/GenBank/DDBJ databases">
        <title>Catharus ustulatus (Swainson's thrush) genome, bCatUst1, primary haplotype v2.</title>
        <authorList>
            <person name="Delmore K."/>
            <person name="Vafadar M."/>
            <person name="Formenti G."/>
            <person name="Chow W."/>
            <person name="Pelan S."/>
            <person name="Howe K."/>
            <person name="Rhie A."/>
            <person name="Mountcastle J."/>
            <person name="Haase B."/>
            <person name="Fedrigo O."/>
            <person name="Jarvis E.D."/>
        </authorList>
    </citation>
    <scope>NUCLEOTIDE SEQUENCE [LARGE SCALE GENOMIC DNA]</scope>
</reference>
<evidence type="ECO:0000313" key="1">
    <source>
        <dbReference type="Ensembl" id="ENSCUSP00005001500.1"/>
    </source>
</evidence>
<proteinExistence type="predicted"/>
<reference evidence="1" key="2">
    <citation type="submission" date="2025-08" db="UniProtKB">
        <authorList>
            <consortium name="Ensembl"/>
        </authorList>
    </citation>
    <scope>IDENTIFICATION</scope>
</reference>
<organism evidence="1 2">
    <name type="scientific">Catharus ustulatus</name>
    <name type="common">Russet-backed thrush</name>
    <name type="synonym">Hylocichla ustulatus</name>
    <dbReference type="NCBI Taxonomy" id="91951"/>
    <lineage>
        <taxon>Eukaryota</taxon>
        <taxon>Metazoa</taxon>
        <taxon>Chordata</taxon>
        <taxon>Craniata</taxon>
        <taxon>Vertebrata</taxon>
        <taxon>Euteleostomi</taxon>
        <taxon>Archelosauria</taxon>
        <taxon>Archosauria</taxon>
        <taxon>Dinosauria</taxon>
        <taxon>Saurischia</taxon>
        <taxon>Theropoda</taxon>
        <taxon>Coelurosauria</taxon>
        <taxon>Aves</taxon>
        <taxon>Neognathae</taxon>
        <taxon>Neoaves</taxon>
        <taxon>Telluraves</taxon>
        <taxon>Australaves</taxon>
        <taxon>Passeriformes</taxon>
        <taxon>Turdidae</taxon>
        <taxon>Catharus</taxon>
    </lineage>
</organism>
<accession>A0A8C3TNI4</accession>
<dbReference type="AlphaFoldDB" id="A0A8C3TNI4"/>
<name>A0A8C3TNI4_CATUS</name>
<dbReference type="Ensembl" id="ENSCUST00005001581.1">
    <property type="protein sequence ID" value="ENSCUSP00005001500.1"/>
    <property type="gene ID" value="ENSCUSG00005001046.1"/>
</dbReference>
<evidence type="ECO:0000313" key="2">
    <source>
        <dbReference type="Proteomes" id="UP000694563"/>
    </source>
</evidence>
<dbReference type="Proteomes" id="UP000694563">
    <property type="component" value="Chromosome 2"/>
</dbReference>
<protein>
    <submittedName>
        <fullName evidence="1">Uncharacterized protein</fullName>
    </submittedName>
</protein>
<reference evidence="1" key="3">
    <citation type="submission" date="2025-09" db="UniProtKB">
        <authorList>
            <consortium name="Ensembl"/>
        </authorList>
    </citation>
    <scope>IDENTIFICATION</scope>
</reference>